<evidence type="ECO:0000313" key="1">
    <source>
        <dbReference type="EMBL" id="KKN10966.1"/>
    </source>
</evidence>
<accession>A0A0F9QCL5</accession>
<gene>
    <name evidence="1" type="ORF">LCGC14_1031460</name>
</gene>
<sequence length="63" mass="6763">IAACRTNVPMLVAALEEAQGKLAAVEKWAQKYANGKKASPVLVLGMRVASRAILRILKEENDG</sequence>
<proteinExistence type="predicted"/>
<feature type="non-terminal residue" evidence="1">
    <location>
        <position position="1"/>
    </location>
</feature>
<organism evidence="1">
    <name type="scientific">marine sediment metagenome</name>
    <dbReference type="NCBI Taxonomy" id="412755"/>
    <lineage>
        <taxon>unclassified sequences</taxon>
        <taxon>metagenomes</taxon>
        <taxon>ecological metagenomes</taxon>
    </lineage>
</organism>
<comment type="caution">
    <text evidence="1">The sequence shown here is derived from an EMBL/GenBank/DDBJ whole genome shotgun (WGS) entry which is preliminary data.</text>
</comment>
<name>A0A0F9QCL5_9ZZZZ</name>
<reference evidence="1" key="1">
    <citation type="journal article" date="2015" name="Nature">
        <title>Complex archaea that bridge the gap between prokaryotes and eukaryotes.</title>
        <authorList>
            <person name="Spang A."/>
            <person name="Saw J.H."/>
            <person name="Jorgensen S.L."/>
            <person name="Zaremba-Niedzwiedzka K."/>
            <person name="Martijn J."/>
            <person name="Lind A.E."/>
            <person name="van Eijk R."/>
            <person name="Schleper C."/>
            <person name="Guy L."/>
            <person name="Ettema T.J."/>
        </authorList>
    </citation>
    <scope>NUCLEOTIDE SEQUENCE</scope>
</reference>
<dbReference type="AlphaFoldDB" id="A0A0F9QCL5"/>
<protein>
    <submittedName>
        <fullName evidence="1">Uncharacterized protein</fullName>
    </submittedName>
</protein>
<dbReference type="EMBL" id="LAZR01004189">
    <property type="protein sequence ID" value="KKN10966.1"/>
    <property type="molecule type" value="Genomic_DNA"/>
</dbReference>